<gene>
    <name evidence="16" type="ORF">INH39_18420</name>
</gene>
<evidence type="ECO:0000256" key="10">
    <source>
        <dbReference type="PROSITE-ProRule" id="PRU01360"/>
    </source>
</evidence>
<feature type="signal peptide" evidence="13">
    <location>
        <begin position="1"/>
        <end position="35"/>
    </location>
</feature>
<dbReference type="InterPro" id="IPR039426">
    <property type="entry name" value="TonB-dep_rcpt-like"/>
</dbReference>
<evidence type="ECO:0000256" key="12">
    <source>
        <dbReference type="SAM" id="MobiDB-lite"/>
    </source>
</evidence>
<evidence type="ECO:0000256" key="4">
    <source>
        <dbReference type="ARBA" id="ARBA00022452"/>
    </source>
</evidence>
<dbReference type="Pfam" id="PF07715">
    <property type="entry name" value="Plug"/>
    <property type="match status" value="1"/>
</dbReference>
<dbReference type="InterPro" id="IPR036942">
    <property type="entry name" value="Beta-barrel_TonB_sf"/>
</dbReference>
<protein>
    <submittedName>
        <fullName evidence="16">TonB-dependent receptor</fullName>
    </submittedName>
</protein>
<evidence type="ECO:0000256" key="5">
    <source>
        <dbReference type="ARBA" id="ARBA00022692"/>
    </source>
</evidence>
<dbReference type="InterPro" id="IPR037066">
    <property type="entry name" value="Plug_dom_sf"/>
</dbReference>
<evidence type="ECO:0000256" key="9">
    <source>
        <dbReference type="ARBA" id="ARBA00023237"/>
    </source>
</evidence>
<evidence type="ECO:0000256" key="7">
    <source>
        <dbReference type="ARBA" id="ARBA00023136"/>
    </source>
</evidence>
<evidence type="ECO:0000259" key="14">
    <source>
        <dbReference type="Pfam" id="PF00593"/>
    </source>
</evidence>
<feature type="domain" description="TonB-dependent receptor plug" evidence="15">
    <location>
        <begin position="64"/>
        <end position="176"/>
    </location>
</feature>
<keyword evidence="3 10" id="KW-0813">Transport</keyword>
<evidence type="ECO:0000256" key="13">
    <source>
        <dbReference type="SAM" id="SignalP"/>
    </source>
</evidence>
<evidence type="ECO:0000313" key="16">
    <source>
        <dbReference type="EMBL" id="UOD27495.1"/>
    </source>
</evidence>
<dbReference type="RefSeq" id="WP_243488754.1">
    <property type="nucleotide sequence ID" value="NZ_CP063361.1"/>
</dbReference>
<organism evidence="16 17">
    <name type="scientific">Massilia violaceinigra</name>
    <dbReference type="NCBI Taxonomy" id="2045208"/>
    <lineage>
        <taxon>Bacteria</taxon>
        <taxon>Pseudomonadati</taxon>
        <taxon>Pseudomonadota</taxon>
        <taxon>Betaproteobacteria</taxon>
        <taxon>Burkholderiales</taxon>
        <taxon>Oxalobacteraceae</taxon>
        <taxon>Telluria group</taxon>
        <taxon>Massilia</taxon>
    </lineage>
</organism>
<dbReference type="Proteomes" id="UP000831532">
    <property type="component" value="Chromosome"/>
</dbReference>
<evidence type="ECO:0000313" key="17">
    <source>
        <dbReference type="Proteomes" id="UP000831532"/>
    </source>
</evidence>
<dbReference type="CDD" id="cd01347">
    <property type="entry name" value="ligand_gated_channel"/>
    <property type="match status" value="1"/>
</dbReference>
<evidence type="ECO:0000256" key="8">
    <source>
        <dbReference type="ARBA" id="ARBA00023170"/>
    </source>
</evidence>
<feature type="region of interest" description="Disordered" evidence="12">
    <location>
        <begin position="630"/>
        <end position="657"/>
    </location>
</feature>
<evidence type="ECO:0000256" key="6">
    <source>
        <dbReference type="ARBA" id="ARBA00023077"/>
    </source>
</evidence>
<keyword evidence="5 10" id="KW-0812">Transmembrane</keyword>
<feature type="chain" id="PRO_5045778601" evidence="13">
    <location>
        <begin position="36"/>
        <end position="894"/>
    </location>
</feature>
<dbReference type="PANTHER" id="PTHR47234">
    <property type="match status" value="1"/>
</dbReference>
<dbReference type="Pfam" id="PF00593">
    <property type="entry name" value="TonB_dep_Rec_b-barrel"/>
    <property type="match status" value="1"/>
</dbReference>
<keyword evidence="4 10" id="KW-1134">Transmembrane beta strand</keyword>
<keyword evidence="8 16" id="KW-0675">Receptor</keyword>
<proteinExistence type="inferred from homology"/>
<dbReference type="InterPro" id="IPR012910">
    <property type="entry name" value="Plug_dom"/>
</dbReference>
<dbReference type="EMBL" id="CP063361">
    <property type="protein sequence ID" value="UOD27495.1"/>
    <property type="molecule type" value="Genomic_DNA"/>
</dbReference>
<feature type="compositionally biased region" description="Polar residues" evidence="12">
    <location>
        <begin position="639"/>
        <end position="655"/>
    </location>
</feature>
<keyword evidence="7 10" id="KW-0472">Membrane</keyword>
<sequence>MIEKTIAAAIRRLAVHHLAGGALLGAGVLALPAQAQAPAPAGASGDMQKVEIVGTSIRRRLAAQTALPITSLRADDFAKQGLSTVQEVLATIPMNQTSTGASQSVGSGTGGRATADLRGLGSDKTLVLLNGRRLANHPFFADTVDLNIIPVAALERVEVLRDGASAIYGSDAIGGVINFVTKRSYRGMEASVEAYQPAGSGGGDEQRINFTGGWGDLATDGYNLLGVVDFHRQSALTATDRDFARTGVRPERGLNQTSGTTFPANFYSEEGISGNPTFATGCRPPYSIPNLSGVPNCRFDSTQFVDLIPLTKQETFLGRFSKKIGAAHTGTLEYLHSRSTNEARVAPPPLAGIGLTMTSTSPFYPGAGITPAVAGLTGEPLDVSWRPLVTGEREGLDVSLTDRLLGGMEGSFGGWDYNLGLSYAVGRARSAFTNGYVVDARIIEGVGNGLLNPFGEQTPAGNDYLRQSLLQGEYLRAKIKSGAIDFKASRELMALPAGPLGFALGGEFRRDEADYRVNRALASQASSSGAADSQDQSGSRNIGAVFTELNVPVLKDLEVNLAARYDDYTDFGHSFNPKVALRWQPTKQVLLRGSFNKGFRAPTLYDLHGPQTTTNTSNSWNDPVLCPGGKPAPGANPNMSCDQQQNIRSGGNSQVRPERSRTYSAGIVLEPTDKLTLSADYWDIRLKDQISELAEESIFGDYQKYQNLYSYNAARTRLDYVLAIIQNLGEVKTRGVDLGVLWRLQRGALGDFTLGVDGTYVDRYDYQNERNGPFTVNAGRFADATPVFRWRHNATLGWTRGPLNMTLSNRYLSGYDDQPDENGVVPGRVGHYSTWSLAGTYTASRKVSVTAGVKNLLDEDPPFTVQSTTFQQGYDPRYTDPLGRTFYVRATYKF</sequence>
<evidence type="ECO:0000256" key="3">
    <source>
        <dbReference type="ARBA" id="ARBA00022448"/>
    </source>
</evidence>
<keyword evidence="13" id="KW-0732">Signal</keyword>
<evidence type="ECO:0000256" key="11">
    <source>
        <dbReference type="RuleBase" id="RU003357"/>
    </source>
</evidence>
<comment type="similarity">
    <text evidence="2 10 11">Belongs to the TonB-dependent receptor family.</text>
</comment>
<accession>A0ABY3ZZY9</accession>
<keyword evidence="17" id="KW-1185">Reference proteome</keyword>
<dbReference type="Gene3D" id="2.40.170.20">
    <property type="entry name" value="TonB-dependent receptor, beta-barrel domain"/>
    <property type="match status" value="1"/>
</dbReference>
<reference evidence="16 17" key="1">
    <citation type="submission" date="2020-10" db="EMBL/GenBank/DDBJ databases">
        <title>Genome analysis of Massilia species.</title>
        <authorList>
            <person name="Jung D.-H."/>
        </authorList>
    </citation>
    <scope>NUCLEOTIDE SEQUENCE [LARGE SCALE GENOMIC DNA]</scope>
    <source>
        <strain evidence="17">sipir</strain>
    </source>
</reference>
<keyword evidence="6 11" id="KW-0798">TonB box</keyword>
<evidence type="ECO:0000259" key="15">
    <source>
        <dbReference type="Pfam" id="PF07715"/>
    </source>
</evidence>
<evidence type="ECO:0000256" key="1">
    <source>
        <dbReference type="ARBA" id="ARBA00004571"/>
    </source>
</evidence>
<feature type="domain" description="TonB-dependent receptor-like beta-barrel" evidence="14">
    <location>
        <begin position="411"/>
        <end position="856"/>
    </location>
</feature>
<dbReference type="PANTHER" id="PTHR47234:SF2">
    <property type="entry name" value="TONB-DEPENDENT RECEPTOR"/>
    <property type="match status" value="1"/>
</dbReference>
<name>A0ABY3ZZY9_9BURK</name>
<keyword evidence="9 10" id="KW-0998">Cell outer membrane</keyword>
<dbReference type="PROSITE" id="PS52016">
    <property type="entry name" value="TONB_DEPENDENT_REC_3"/>
    <property type="match status" value="1"/>
</dbReference>
<dbReference type="Gene3D" id="2.170.130.10">
    <property type="entry name" value="TonB-dependent receptor, plug domain"/>
    <property type="match status" value="1"/>
</dbReference>
<dbReference type="InterPro" id="IPR000531">
    <property type="entry name" value="Beta-barrel_TonB"/>
</dbReference>
<dbReference type="SUPFAM" id="SSF56935">
    <property type="entry name" value="Porins"/>
    <property type="match status" value="1"/>
</dbReference>
<comment type="subcellular location">
    <subcellularLocation>
        <location evidence="1 10">Cell outer membrane</location>
        <topology evidence="1 10">Multi-pass membrane protein</topology>
    </subcellularLocation>
</comment>
<evidence type="ECO:0000256" key="2">
    <source>
        <dbReference type="ARBA" id="ARBA00009810"/>
    </source>
</evidence>